<name>A0A5D3YPY3_9BACT</name>
<comment type="catalytic activity">
    <reaction evidence="1 8">
        <text>1-(2-carboxyphenylamino)-1-deoxy-D-ribulose 5-phosphate + H(+) = (1S,2R)-1-C-(indol-3-yl)glycerol 3-phosphate + CO2 + H2O</text>
        <dbReference type="Rhea" id="RHEA:23476"/>
        <dbReference type="ChEBI" id="CHEBI:15377"/>
        <dbReference type="ChEBI" id="CHEBI:15378"/>
        <dbReference type="ChEBI" id="CHEBI:16526"/>
        <dbReference type="ChEBI" id="CHEBI:58613"/>
        <dbReference type="ChEBI" id="CHEBI:58866"/>
        <dbReference type="EC" id="4.1.1.48"/>
    </reaction>
</comment>
<dbReference type="AlphaFoldDB" id="A0A5D3YPY3"/>
<dbReference type="PROSITE" id="PS00614">
    <property type="entry name" value="IGPS"/>
    <property type="match status" value="1"/>
</dbReference>
<protein>
    <recommendedName>
        <fullName evidence="8">Indole-3-glycerol phosphate synthase</fullName>
        <shortName evidence="8">IGPS</shortName>
        <ecNumber evidence="8">4.1.1.48</ecNumber>
    </recommendedName>
</protein>
<comment type="pathway">
    <text evidence="2 8">Amino-acid biosynthesis; L-tryptophan biosynthesis; L-tryptophan from chorismate: step 4/5.</text>
</comment>
<keyword evidence="7 8" id="KW-0456">Lyase</keyword>
<reference evidence="10 11" key="1">
    <citation type="submission" date="2019-07" db="EMBL/GenBank/DDBJ databases">
        <title>Genomic Encyclopedia of Archaeal and Bacterial Type Strains, Phase II (KMG-II): from individual species to whole genera.</title>
        <authorList>
            <person name="Goeker M."/>
        </authorList>
    </citation>
    <scope>NUCLEOTIDE SEQUENCE [LARGE SCALE GENOMIC DNA]</scope>
    <source>
        <strain evidence="10 11">DSM 21935</strain>
    </source>
</reference>
<dbReference type="InterPro" id="IPR045186">
    <property type="entry name" value="Indole-3-glycerol_P_synth"/>
</dbReference>
<evidence type="ECO:0000259" key="9">
    <source>
        <dbReference type="Pfam" id="PF00218"/>
    </source>
</evidence>
<accession>A0A5D3YPY3</accession>
<dbReference type="PANTHER" id="PTHR22854:SF2">
    <property type="entry name" value="INDOLE-3-GLYCEROL-PHOSPHATE SYNTHASE"/>
    <property type="match status" value="1"/>
</dbReference>
<evidence type="ECO:0000256" key="2">
    <source>
        <dbReference type="ARBA" id="ARBA00004696"/>
    </source>
</evidence>
<evidence type="ECO:0000256" key="3">
    <source>
        <dbReference type="ARBA" id="ARBA00022605"/>
    </source>
</evidence>
<comment type="similarity">
    <text evidence="8">Belongs to the TrpC family.</text>
</comment>
<dbReference type="GO" id="GO:0000162">
    <property type="term" value="P:L-tryptophan biosynthetic process"/>
    <property type="evidence" value="ECO:0007669"/>
    <property type="project" value="UniProtKB-UniRule"/>
</dbReference>
<dbReference type="UniPathway" id="UPA00035">
    <property type="reaction ID" value="UER00043"/>
</dbReference>
<evidence type="ECO:0000313" key="10">
    <source>
        <dbReference type="EMBL" id="TYP95109.1"/>
    </source>
</evidence>
<gene>
    <name evidence="8" type="primary">trpC</name>
    <name evidence="10" type="ORF">LX73_0404</name>
</gene>
<dbReference type="InterPro" id="IPR001468">
    <property type="entry name" value="Indole-3-GlycerolPSynthase_CS"/>
</dbReference>
<dbReference type="FunFam" id="3.20.20.70:FF:000024">
    <property type="entry name" value="Indole-3-glycerol phosphate synthase"/>
    <property type="match status" value="1"/>
</dbReference>
<keyword evidence="5 8" id="KW-0822">Tryptophan biosynthesis</keyword>
<dbReference type="Proteomes" id="UP000324595">
    <property type="component" value="Unassembled WGS sequence"/>
</dbReference>
<evidence type="ECO:0000256" key="7">
    <source>
        <dbReference type="ARBA" id="ARBA00023239"/>
    </source>
</evidence>
<dbReference type="GO" id="GO:0004425">
    <property type="term" value="F:indole-3-glycerol-phosphate synthase activity"/>
    <property type="evidence" value="ECO:0007669"/>
    <property type="project" value="UniProtKB-UniRule"/>
</dbReference>
<evidence type="ECO:0000256" key="1">
    <source>
        <dbReference type="ARBA" id="ARBA00001633"/>
    </source>
</evidence>
<evidence type="ECO:0000256" key="5">
    <source>
        <dbReference type="ARBA" id="ARBA00022822"/>
    </source>
</evidence>
<dbReference type="EC" id="4.1.1.48" evidence="8"/>
<sequence>MANILDEIVEQTVADLKKRKRKVTYNDLGNMDLFEKPSKNFKGALQLDNDVAIIAEIKKASPSKGLIRPDFYPKQIARQYQDGGAAAISVLTDAPAFKGSLEYLEIASKEVDIPLLRKDFIVDPYQVKEAKAYGADAVLLIATITDGHQLQELLHAAKEFELQALVECYSEDDTEYINFDHMDILGVNNRDLRTFGVDLHRGVELLQNAPEDMVLVSESGLSNAEDLQFLFDNDIDAALIGEYFMRQDNPGQAVAELKSEFKNLITQET</sequence>
<organism evidence="10 11">
    <name type="scientific">Fodinibius salinus</name>
    <dbReference type="NCBI Taxonomy" id="860790"/>
    <lineage>
        <taxon>Bacteria</taxon>
        <taxon>Pseudomonadati</taxon>
        <taxon>Balneolota</taxon>
        <taxon>Balneolia</taxon>
        <taxon>Balneolales</taxon>
        <taxon>Balneolaceae</taxon>
        <taxon>Fodinibius</taxon>
    </lineage>
</organism>
<dbReference type="RefSeq" id="WP_148897789.1">
    <property type="nucleotide sequence ID" value="NZ_VNHY01000001.1"/>
</dbReference>
<evidence type="ECO:0000313" key="11">
    <source>
        <dbReference type="Proteomes" id="UP000324595"/>
    </source>
</evidence>
<dbReference type="SUPFAM" id="SSF51366">
    <property type="entry name" value="Ribulose-phoshate binding barrel"/>
    <property type="match status" value="1"/>
</dbReference>
<dbReference type="HAMAP" id="MF_00134_B">
    <property type="entry name" value="IGPS_B"/>
    <property type="match status" value="1"/>
</dbReference>
<evidence type="ECO:0000256" key="8">
    <source>
        <dbReference type="HAMAP-Rule" id="MF_00134"/>
    </source>
</evidence>
<evidence type="ECO:0000256" key="6">
    <source>
        <dbReference type="ARBA" id="ARBA00023141"/>
    </source>
</evidence>
<dbReference type="PANTHER" id="PTHR22854">
    <property type="entry name" value="TRYPTOPHAN BIOSYNTHESIS PROTEIN"/>
    <property type="match status" value="1"/>
</dbReference>
<dbReference type="InterPro" id="IPR013785">
    <property type="entry name" value="Aldolase_TIM"/>
</dbReference>
<dbReference type="CDD" id="cd00331">
    <property type="entry name" value="IGPS"/>
    <property type="match status" value="1"/>
</dbReference>
<keyword evidence="3 8" id="KW-0028">Amino-acid biosynthesis</keyword>
<dbReference type="GO" id="GO:0004640">
    <property type="term" value="F:phosphoribosylanthranilate isomerase activity"/>
    <property type="evidence" value="ECO:0007669"/>
    <property type="project" value="TreeGrafter"/>
</dbReference>
<keyword evidence="6 8" id="KW-0057">Aromatic amino acid biosynthesis</keyword>
<keyword evidence="4 8" id="KW-0210">Decarboxylase</keyword>
<proteinExistence type="inferred from homology"/>
<dbReference type="OrthoDB" id="9804217at2"/>
<keyword evidence="11" id="KW-1185">Reference proteome</keyword>
<dbReference type="InterPro" id="IPR011060">
    <property type="entry name" value="RibuloseP-bd_barrel"/>
</dbReference>
<dbReference type="NCBIfam" id="NF001377">
    <property type="entry name" value="PRK00278.2-4"/>
    <property type="match status" value="1"/>
</dbReference>
<dbReference type="Gene3D" id="3.20.20.70">
    <property type="entry name" value="Aldolase class I"/>
    <property type="match status" value="1"/>
</dbReference>
<evidence type="ECO:0000256" key="4">
    <source>
        <dbReference type="ARBA" id="ARBA00022793"/>
    </source>
</evidence>
<dbReference type="Pfam" id="PF00218">
    <property type="entry name" value="IGPS"/>
    <property type="match status" value="1"/>
</dbReference>
<dbReference type="EMBL" id="VNHY01000001">
    <property type="protein sequence ID" value="TYP95109.1"/>
    <property type="molecule type" value="Genomic_DNA"/>
</dbReference>
<comment type="caution">
    <text evidence="10">The sequence shown here is derived from an EMBL/GenBank/DDBJ whole genome shotgun (WGS) entry which is preliminary data.</text>
</comment>
<feature type="domain" description="Indole-3-glycerol phosphate synthase" evidence="9">
    <location>
        <begin position="5"/>
        <end position="257"/>
    </location>
</feature>
<dbReference type="InterPro" id="IPR013798">
    <property type="entry name" value="Indole-3-glycerol_P_synth_dom"/>
</dbReference>